<dbReference type="PANTHER" id="PTHR12906:SF0">
    <property type="entry name" value="GEL COMPLEX SUBUNIT OPTI"/>
    <property type="match status" value="1"/>
</dbReference>
<evidence type="ECO:0000256" key="5">
    <source>
        <dbReference type="ARBA" id="ARBA00022989"/>
    </source>
</evidence>
<evidence type="ECO:0000256" key="2">
    <source>
        <dbReference type="ARBA" id="ARBA00009436"/>
    </source>
</evidence>
<dbReference type="Pfam" id="PF07019">
    <property type="entry name" value="EMC6"/>
    <property type="match status" value="1"/>
</dbReference>
<name>A0A0A9Y9A6_LYGHE</name>
<dbReference type="GO" id="GO:0005739">
    <property type="term" value="C:mitochondrion"/>
    <property type="evidence" value="ECO:0007669"/>
    <property type="project" value="GOC"/>
</dbReference>
<evidence type="ECO:0000313" key="9">
    <source>
        <dbReference type="EMBL" id="JAG27673.1"/>
    </source>
</evidence>
<gene>
    <name evidence="11" type="primary">CT024</name>
    <name evidence="9" type="ORF">CM83_17226</name>
    <name evidence="11" type="ORF">g.31749</name>
</gene>
<comment type="subcellular location">
    <subcellularLocation>
        <location evidence="1">Endoplasmic reticulum membrane</location>
        <topology evidence="1">Multi-pass membrane protein</topology>
    </subcellularLocation>
</comment>
<dbReference type="GO" id="GO:0005789">
    <property type="term" value="C:endoplasmic reticulum membrane"/>
    <property type="evidence" value="ECO:0007669"/>
    <property type="project" value="UniProtKB-SubCell"/>
</dbReference>
<keyword evidence="6 8" id="KW-0472">Membrane</keyword>
<evidence type="ECO:0000256" key="7">
    <source>
        <dbReference type="SAM" id="MobiDB-lite"/>
    </source>
</evidence>
<keyword evidence="3 8" id="KW-0812">Transmembrane</keyword>
<dbReference type="PANTHER" id="PTHR12906">
    <property type="entry name" value="PROTEIN C20ORF24 RAB5-INTERACTING PROTEIN"/>
    <property type="match status" value="1"/>
</dbReference>
<evidence type="ECO:0000256" key="6">
    <source>
        <dbReference type="ARBA" id="ARBA00023136"/>
    </source>
</evidence>
<dbReference type="GO" id="GO:0097250">
    <property type="term" value="P:mitochondrial respirasome assembly"/>
    <property type="evidence" value="ECO:0007669"/>
    <property type="project" value="InterPro"/>
</dbReference>
<keyword evidence="5 8" id="KW-1133">Transmembrane helix</keyword>
<evidence type="ECO:0000313" key="10">
    <source>
        <dbReference type="EMBL" id="JAG53717.1"/>
    </source>
</evidence>
<reference evidence="10" key="3">
    <citation type="submission" date="2014-09" db="EMBL/GenBank/DDBJ databases">
        <authorList>
            <person name="Magalhaes I.L.F."/>
            <person name="Oliveira U."/>
            <person name="Santos F.R."/>
            <person name="Vidigal T.H.D.A."/>
            <person name="Brescovit A.D."/>
            <person name="Santos A.J."/>
        </authorList>
    </citation>
    <scope>NUCLEOTIDE SEQUENCE</scope>
</reference>
<feature type="region of interest" description="Disordered" evidence="7">
    <location>
        <begin position="1"/>
        <end position="23"/>
    </location>
</feature>
<dbReference type="InterPro" id="IPR010742">
    <property type="entry name" value="RCAF1"/>
</dbReference>
<dbReference type="EMBL" id="GBHO01015931">
    <property type="protein sequence ID" value="JAG27673.1"/>
    <property type="molecule type" value="Transcribed_RNA"/>
</dbReference>
<comment type="similarity">
    <text evidence="2">Belongs to the EMC6 family.</text>
</comment>
<reference evidence="9" key="2">
    <citation type="submission" date="2014-07" db="EMBL/GenBank/DDBJ databases">
        <authorList>
            <person name="Hull J."/>
        </authorList>
    </citation>
    <scope>NUCLEOTIDE SEQUENCE</scope>
</reference>
<feature type="transmembrane region" description="Helical" evidence="8">
    <location>
        <begin position="40"/>
        <end position="58"/>
    </location>
</feature>
<dbReference type="EMBL" id="GDHC01004615">
    <property type="protein sequence ID" value="JAQ14014.1"/>
    <property type="molecule type" value="Transcribed_RNA"/>
</dbReference>
<keyword evidence="4" id="KW-0256">Endoplasmic reticulum</keyword>
<feature type="transmembrane region" description="Helical" evidence="8">
    <location>
        <begin position="64"/>
        <end position="82"/>
    </location>
</feature>
<evidence type="ECO:0000256" key="3">
    <source>
        <dbReference type="ARBA" id="ARBA00022692"/>
    </source>
</evidence>
<evidence type="ECO:0000256" key="1">
    <source>
        <dbReference type="ARBA" id="ARBA00004477"/>
    </source>
</evidence>
<feature type="transmembrane region" description="Helical" evidence="8">
    <location>
        <begin position="103"/>
        <end position="122"/>
    </location>
</feature>
<reference evidence="9" key="1">
    <citation type="journal article" date="2014" name="PLoS ONE">
        <title>Transcriptome-Based Identification of ABC Transporters in the Western Tarnished Plant Bug Lygus hesperus.</title>
        <authorList>
            <person name="Hull J.J."/>
            <person name="Chaney K."/>
            <person name="Geib S.M."/>
            <person name="Fabrick J.A."/>
            <person name="Brent C.S."/>
            <person name="Walsh D."/>
            <person name="Lavine L.C."/>
        </authorList>
    </citation>
    <scope>NUCLEOTIDE SEQUENCE</scope>
</reference>
<accession>A0A0A9Y9A6</accession>
<dbReference type="EMBL" id="GBRD01012107">
    <property type="protein sequence ID" value="JAG53717.1"/>
    <property type="molecule type" value="Transcribed_RNA"/>
</dbReference>
<protein>
    <submittedName>
        <fullName evidence="11">Uncharacterized protein C20orf24</fullName>
    </submittedName>
</protein>
<organism evidence="9">
    <name type="scientific">Lygus hesperus</name>
    <name type="common">Western plant bug</name>
    <dbReference type="NCBI Taxonomy" id="30085"/>
    <lineage>
        <taxon>Eukaryota</taxon>
        <taxon>Metazoa</taxon>
        <taxon>Ecdysozoa</taxon>
        <taxon>Arthropoda</taxon>
        <taxon>Hexapoda</taxon>
        <taxon>Insecta</taxon>
        <taxon>Pterygota</taxon>
        <taxon>Neoptera</taxon>
        <taxon>Paraneoptera</taxon>
        <taxon>Hemiptera</taxon>
        <taxon>Heteroptera</taxon>
        <taxon>Panheteroptera</taxon>
        <taxon>Cimicomorpha</taxon>
        <taxon>Miridae</taxon>
        <taxon>Mirini</taxon>
        <taxon>Lygus</taxon>
    </lineage>
</organism>
<proteinExistence type="inferred from homology"/>
<evidence type="ECO:0000256" key="4">
    <source>
        <dbReference type="ARBA" id="ARBA00022824"/>
    </source>
</evidence>
<sequence>MSNAKGNKSQETKAPPLPSVWSRAFSSNSRWDDKEEFLDVIYWSRQVIGIIVGVIWGLVPLKGFIALLLFAIVNAGLIYVYFSSFQCVDEEEFGGAWELTKEGFMTSFAGFLVTWIIIYSGMHFD</sequence>
<evidence type="ECO:0000256" key="8">
    <source>
        <dbReference type="SAM" id="Phobius"/>
    </source>
</evidence>
<reference evidence="11" key="4">
    <citation type="journal article" date="2016" name="Gigascience">
        <title>De novo construction of an expanded transcriptome assembly for the western tarnished plant bug, Lygus hesperus.</title>
        <authorList>
            <person name="Tassone E.E."/>
            <person name="Geib S.M."/>
            <person name="Hall B."/>
            <person name="Fabrick J.A."/>
            <person name="Brent C.S."/>
            <person name="Hull J.J."/>
        </authorList>
    </citation>
    <scope>NUCLEOTIDE SEQUENCE</scope>
</reference>
<evidence type="ECO:0000313" key="11">
    <source>
        <dbReference type="EMBL" id="JAQ14014.1"/>
    </source>
</evidence>
<dbReference type="InterPro" id="IPR029008">
    <property type="entry name" value="EMC6-like"/>
</dbReference>
<dbReference type="AlphaFoldDB" id="A0A0A9Y9A6"/>